<keyword evidence="3" id="KW-1185">Reference proteome</keyword>
<evidence type="ECO:0000313" key="3">
    <source>
        <dbReference type="Proteomes" id="UP000295711"/>
    </source>
</evidence>
<dbReference type="RefSeq" id="WP_132087823.1">
    <property type="nucleotide sequence ID" value="NZ_JANKAQ010000002.1"/>
</dbReference>
<dbReference type="Proteomes" id="UP000295711">
    <property type="component" value="Unassembled WGS sequence"/>
</dbReference>
<gene>
    <name evidence="2" type="ORF">EV212_101312</name>
</gene>
<proteinExistence type="inferred from homology"/>
<sequence>MGTFIPEDDDTMTLNFDDGAEIECAVIAVFPVGEKNYIALLPFEDQGVDEDEVYIYRFIAAENAEDVQLEDIETDEEWEMVSDAFDELLDSEEFDELFDGE</sequence>
<accession>A0A4R2LEI5</accession>
<reference evidence="2 3" key="1">
    <citation type="submission" date="2019-03" db="EMBL/GenBank/DDBJ databases">
        <title>Genomic Encyclopedia of Type Strains, Phase IV (KMG-IV): sequencing the most valuable type-strain genomes for metagenomic binning, comparative biology and taxonomic classification.</title>
        <authorList>
            <person name="Goeker M."/>
        </authorList>
    </citation>
    <scope>NUCLEOTIDE SEQUENCE [LARGE SCALE GENOMIC DNA]</scope>
    <source>
        <strain evidence="2 3">DSM 28559</strain>
    </source>
</reference>
<comment type="caution">
    <text evidence="2">The sequence shown here is derived from an EMBL/GenBank/DDBJ whole genome shotgun (WGS) entry which is preliminary data.</text>
</comment>
<evidence type="ECO:0000256" key="1">
    <source>
        <dbReference type="HAMAP-Rule" id="MF_01448"/>
    </source>
</evidence>
<comment type="similarity">
    <text evidence="1">Belongs to the UPF0473 family.</text>
</comment>
<name>A0A4R2LEI5_9FIRM</name>
<dbReference type="InterPro" id="IPR009711">
    <property type="entry name" value="UPF0473"/>
</dbReference>
<dbReference type="AlphaFoldDB" id="A0A4R2LEI5"/>
<evidence type="ECO:0000313" key="2">
    <source>
        <dbReference type="EMBL" id="TCO86522.1"/>
    </source>
</evidence>
<organism evidence="2 3">
    <name type="scientific">Frisingicoccus caecimuris</name>
    <dbReference type="NCBI Taxonomy" id="1796636"/>
    <lineage>
        <taxon>Bacteria</taxon>
        <taxon>Bacillati</taxon>
        <taxon>Bacillota</taxon>
        <taxon>Clostridia</taxon>
        <taxon>Lachnospirales</taxon>
        <taxon>Lachnospiraceae</taxon>
        <taxon>Frisingicoccus</taxon>
    </lineage>
</organism>
<dbReference type="HAMAP" id="MF_01448">
    <property type="entry name" value="UPF0473"/>
    <property type="match status" value="1"/>
</dbReference>
<dbReference type="EMBL" id="SLXA01000001">
    <property type="protein sequence ID" value="TCO86522.1"/>
    <property type="molecule type" value="Genomic_DNA"/>
</dbReference>
<protein>
    <recommendedName>
        <fullName evidence="1">UPF0473 protein EV212_101312</fullName>
    </recommendedName>
</protein>
<dbReference type="Pfam" id="PF06949">
    <property type="entry name" value="DUF1292"/>
    <property type="match status" value="1"/>
</dbReference>
<dbReference type="OrthoDB" id="9796509at2"/>